<gene>
    <name evidence="10" type="primary">grpE</name>
    <name evidence="14" type="ORF">FVF75_15915</name>
</gene>
<dbReference type="InterPro" id="IPR000740">
    <property type="entry name" value="GrpE"/>
</dbReference>
<dbReference type="SUPFAM" id="SSF58014">
    <property type="entry name" value="Coiled-coil domain of nucleotide exchange factor GrpE"/>
    <property type="match status" value="1"/>
</dbReference>
<evidence type="ECO:0000256" key="5">
    <source>
        <dbReference type="ARBA" id="ARBA00023016"/>
    </source>
</evidence>
<dbReference type="GO" id="GO:0042803">
    <property type="term" value="F:protein homodimerization activity"/>
    <property type="evidence" value="ECO:0007669"/>
    <property type="project" value="InterPro"/>
</dbReference>
<dbReference type="Pfam" id="PF01025">
    <property type="entry name" value="GrpE"/>
    <property type="match status" value="1"/>
</dbReference>
<dbReference type="SUPFAM" id="SSF51064">
    <property type="entry name" value="Head domain of nucleotide exchange factor GrpE"/>
    <property type="match status" value="1"/>
</dbReference>
<dbReference type="Gene3D" id="3.90.20.20">
    <property type="match status" value="1"/>
</dbReference>
<dbReference type="Proteomes" id="UP000322080">
    <property type="component" value="Unassembled WGS sequence"/>
</dbReference>
<dbReference type="PROSITE" id="PS01071">
    <property type="entry name" value="GRPE"/>
    <property type="match status" value="1"/>
</dbReference>
<dbReference type="EMBL" id="VSIY01000015">
    <property type="protein sequence ID" value="TYB77741.1"/>
    <property type="molecule type" value="Genomic_DNA"/>
</dbReference>
<keyword evidence="4 10" id="KW-0963">Cytoplasm</keyword>
<evidence type="ECO:0000256" key="10">
    <source>
        <dbReference type="HAMAP-Rule" id="MF_01151"/>
    </source>
</evidence>
<comment type="caution">
    <text evidence="14">The sequence shown here is derived from an EMBL/GenBank/DDBJ whole genome shotgun (WGS) entry which is preliminary data.</text>
</comment>
<evidence type="ECO:0000256" key="2">
    <source>
        <dbReference type="ARBA" id="ARBA00009054"/>
    </source>
</evidence>
<evidence type="ECO:0000256" key="7">
    <source>
        <dbReference type="ARBA" id="ARBA00053401"/>
    </source>
</evidence>
<comment type="subcellular location">
    <subcellularLocation>
        <location evidence="1 10">Cytoplasm</location>
    </subcellularLocation>
</comment>
<organism evidence="14 15">
    <name type="scientific">Maritimibacter fusiformis</name>
    <dbReference type="NCBI Taxonomy" id="2603819"/>
    <lineage>
        <taxon>Bacteria</taxon>
        <taxon>Pseudomonadati</taxon>
        <taxon>Pseudomonadota</taxon>
        <taxon>Alphaproteobacteria</taxon>
        <taxon>Rhodobacterales</taxon>
        <taxon>Roseobacteraceae</taxon>
        <taxon>Maritimibacter</taxon>
    </lineage>
</organism>
<evidence type="ECO:0000313" key="15">
    <source>
        <dbReference type="Proteomes" id="UP000322080"/>
    </source>
</evidence>
<keyword evidence="15" id="KW-1185">Reference proteome</keyword>
<accession>A0A5D0RA18</accession>
<dbReference type="FunFam" id="2.30.22.10:FF:000001">
    <property type="entry name" value="Protein GrpE"/>
    <property type="match status" value="1"/>
</dbReference>
<keyword evidence="5 10" id="KW-0346">Stress response</keyword>
<proteinExistence type="inferred from homology"/>
<evidence type="ECO:0000256" key="8">
    <source>
        <dbReference type="ARBA" id="ARBA00072274"/>
    </source>
</evidence>
<evidence type="ECO:0000256" key="12">
    <source>
        <dbReference type="RuleBase" id="RU004478"/>
    </source>
</evidence>
<comment type="similarity">
    <text evidence="2 10 12">Belongs to the GrpE family.</text>
</comment>
<protein>
    <recommendedName>
        <fullName evidence="8 10">Protein GrpE</fullName>
    </recommendedName>
    <alternativeName>
        <fullName evidence="9 10">HSP-70 cofactor</fullName>
    </alternativeName>
</protein>
<keyword evidence="13" id="KW-0175">Coiled coil</keyword>
<dbReference type="HAMAP" id="MF_01151">
    <property type="entry name" value="GrpE"/>
    <property type="match status" value="1"/>
</dbReference>
<dbReference type="GO" id="GO:0000774">
    <property type="term" value="F:adenyl-nucleotide exchange factor activity"/>
    <property type="evidence" value="ECO:0007669"/>
    <property type="project" value="InterPro"/>
</dbReference>
<evidence type="ECO:0000256" key="11">
    <source>
        <dbReference type="RuleBase" id="RU000639"/>
    </source>
</evidence>
<sequence length="196" mass="21755">MADPKKKDELSDVEAAIDEIMAGVNADERVADNDSLADEASLDEVEKLRAERDEMRDRFMRALADAENTRKRGERDRREAEQYGGSKLARDMLPVYDNLKRALEAANDDARAQAAGLIEGVELTMRELLQIFSKHGITIVAPEIGEKFDPQLHQAMFEAPLPDTKAGQIIQVMAEGFLLHDRLLRPAQVGVSSNPG</sequence>
<keyword evidence="6 10" id="KW-0143">Chaperone</keyword>
<feature type="coiled-coil region" evidence="13">
    <location>
        <begin position="38"/>
        <end position="83"/>
    </location>
</feature>
<dbReference type="InterPro" id="IPR009012">
    <property type="entry name" value="GrpE_head"/>
</dbReference>
<evidence type="ECO:0000256" key="13">
    <source>
        <dbReference type="SAM" id="Coils"/>
    </source>
</evidence>
<dbReference type="AlphaFoldDB" id="A0A5D0RA18"/>
<name>A0A5D0RA18_9RHOB</name>
<dbReference type="PANTHER" id="PTHR21237">
    <property type="entry name" value="GRPE PROTEIN"/>
    <property type="match status" value="1"/>
</dbReference>
<dbReference type="GO" id="GO:0005737">
    <property type="term" value="C:cytoplasm"/>
    <property type="evidence" value="ECO:0007669"/>
    <property type="project" value="UniProtKB-SubCell"/>
</dbReference>
<dbReference type="CDD" id="cd00446">
    <property type="entry name" value="GrpE"/>
    <property type="match status" value="1"/>
</dbReference>
<reference evidence="14 15" key="1">
    <citation type="submission" date="2019-08" db="EMBL/GenBank/DDBJ databases">
        <title>Identification of a novel species of the genus Boseongicola.</title>
        <authorList>
            <person name="Zhang X.-Q."/>
        </authorList>
    </citation>
    <scope>NUCLEOTIDE SEQUENCE [LARGE SCALE GENOMIC DNA]</scope>
    <source>
        <strain evidence="14 15">HY14</strain>
    </source>
</reference>
<dbReference type="PANTHER" id="PTHR21237:SF23">
    <property type="entry name" value="GRPE PROTEIN HOMOLOG, MITOCHONDRIAL"/>
    <property type="match status" value="1"/>
</dbReference>
<dbReference type="RefSeq" id="WP_148379779.1">
    <property type="nucleotide sequence ID" value="NZ_VSIY01000015.1"/>
</dbReference>
<dbReference type="PRINTS" id="PR00773">
    <property type="entry name" value="GRPEPROTEIN"/>
</dbReference>
<evidence type="ECO:0000256" key="3">
    <source>
        <dbReference type="ARBA" id="ARBA00011738"/>
    </source>
</evidence>
<dbReference type="GO" id="GO:0006457">
    <property type="term" value="P:protein folding"/>
    <property type="evidence" value="ECO:0007669"/>
    <property type="project" value="InterPro"/>
</dbReference>
<comment type="function">
    <text evidence="7 10 11">Participates actively in the response to hyperosmotic and heat shock by preventing the aggregation of stress-denatured proteins, in association with DnaK and GrpE. It is the nucleotide exchange factor for DnaK and may function as a thermosensor. Unfolded proteins bind initially to DnaJ; upon interaction with the DnaJ-bound protein, DnaK hydrolyzes its bound ATP, resulting in the formation of a stable complex. GrpE releases ADP from DnaK; ATP binding to DnaK triggers the release of the substrate protein, thus completing the reaction cycle. Several rounds of ATP-dependent interactions between DnaJ, DnaK and GrpE are required for fully efficient folding.</text>
</comment>
<comment type="subunit">
    <text evidence="3 10">Homodimer.</text>
</comment>
<dbReference type="InterPro" id="IPR013805">
    <property type="entry name" value="GrpE_CC"/>
</dbReference>
<dbReference type="Gene3D" id="2.30.22.10">
    <property type="entry name" value="Head domain of nucleotide exchange factor GrpE"/>
    <property type="match status" value="1"/>
</dbReference>
<evidence type="ECO:0000313" key="14">
    <source>
        <dbReference type="EMBL" id="TYB77741.1"/>
    </source>
</evidence>
<evidence type="ECO:0000256" key="1">
    <source>
        <dbReference type="ARBA" id="ARBA00004496"/>
    </source>
</evidence>
<dbReference type="GO" id="GO:0051087">
    <property type="term" value="F:protein-folding chaperone binding"/>
    <property type="evidence" value="ECO:0007669"/>
    <property type="project" value="InterPro"/>
</dbReference>
<evidence type="ECO:0000256" key="9">
    <source>
        <dbReference type="ARBA" id="ARBA00076414"/>
    </source>
</evidence>
<dbReference type="GO" id="GO:0051082">
    <property type="term" value="F:unfolded protein binding"/>
    <property type="evidence" value="ECO:0007669"/>
    <property type="project" value="TreeGrafter"/>
</dbReference>
<evidence type="ECO:0000256" key="4">
    <source>
        <dbReference type="ARBA" id="ARBA00022490"/>
    </source>
</evidence>
<evidence type="ECO:0000256" key="6">
    <source>
        <dbReference type="ARBA" id="ARBA00023186"/>
    </source>
</evidence>